<dbReference type="SUPFAM" id="SSF55811">
    <property type="entry name" value="Nudix"/>
    <property type="match status" value="1"/>
</dbReference>
<dbReference type="InterPro" id="IPR015797">
    <property type="entry name" value="NUDIX_hydrolase-like_dom_sf"/>
</dbReference>
<dbReference type="InterPro" id="IPR040008">
    <property type="entry name" value="Ribosomal_mL46"/>
</dbReference>
<dbReference type="PANTHER" id="PTHR13124">
    <property type="entry name" value="39S RIBOSOMAL PROTEIN L46, MITOCHONDRIAL PRECURSOR-RELATED"/>
    <property type="match status" value="1"/>
</dbReference>
<dbReference type="Proteomes" id="UP001558632">
    <property type="component" value="Unassembled WGS sequence"/>
</dbReference>
<dbReference type="PANTHER" id="PTHR13124:SF12">
    <property type="entry name" value="LARGE RIBOSOMAL SUBUNIT PROTEIN ML46"/>
    <property type="match status" value="1"/>
</dbReference>
<keyword evidence="2" id="KW-1185">Reference proteome</keyword>
<evidence type="ECO:0000313" key="2">
    <source>
        <dbReference type="Proteomes" id="UP001558632"/>
    </source>
</evidence>
<proteinExistence type="predicted"/>
<organism evidence="1 2">
    <name type="scientific">Trichinella spiralis</name>
    <name type="common">Trichina worm</name>
    <dbReference type="NCBI Taxonomy" id="6334"/>
    <lineage>
        <taxon>Eukaryota</taxon>
        <taxon>Metazoa</taxon>
        <taxon>Ecdysozoa</taxon>
        <taxon>Nematoda</taxon>
        <taxon>Enoplea</taxon>
        <taxon>Dorylaimia</taxon>
        <taxon>Trichinellida</taxon>
        <taxon>Trichinellidae</taxon>
        <taxon>Trichinella</taxon>
    </lineage>
</organism>
<protein>
    <submittedName>
        <fullName evidence="1">Large ribosomal subunit protein</fullName>
    </submittedName>
</protein>
<sequence>MVLITRLIASSVYKWRAGHSYATLIKTDALGEASKAQTLNYKWKIMVSLCIERFPVIARGLNSIEKQKRLALKKTGEIHDHDSVMTAADFEDACAQKLEEFNQKYNKKADDDRTNTHSLWRNLDRKLLLVVNHAEKKHWLLPEIPVENGETLHDASVRLLTSIVEPNNAMPYAYAPVGFFKFKYPKPVATKYHAIGEKIFFFKCHLKSKYPEEIVPKVENYRWLNHDELVSIFPPKYYKSVKKFLIE</sequence>
<name>A0ABR3K2U9_TRISP</name>
<comment type="caution">
    <text evidence="1">The sequence shown here is derived from an EMBL/GenBank/DDBJ whole genome shotgun (WGS) entry which is preliminary data.</text>
</comment>
<evidence type="ECO:0000313" key="1">
    <source>
        <dbReference type="EMBL" id="KAL1226802.1"/>
    </source>
</evidence>
<accession>A0ABR3K2U9</accession>
<reference evidence="1 2" key="1">
    <citation type="submission" date="2024-07" db="EMBL/GenBank/DDBJ databases">
        <title>Enhanced genomic and transcriptomic resources for Trichinella pseudospiralis and T. spiralis underpin the discovery of pronounced molecular differences between stages and species.</title>
        <authorList>
            <person name="Pasi K.K."/>
            <person name="La Rosa G."/>
            <person name="Gomez-Morales M.A."/>
            <person name="Tosini F."/>
            <person name="Sumanam S."/>
            <person name="Young N.D."/>
            <person name="Chang B.C."/>
            <person name="Robin G.B."/>
        </authorList>
    </citation>
    <scope>NUCLEOTIDE SEQUENCE [LARGE SCALE GENOMIC DNA]</scope>
    <source>
        <strain evidence="1">ISS534</strain>
    </source>
</reference>
<dbReference type="Gene3D" id="3.90.79.10">
    <property type="entry name" value="Nucleoside Triphosphate Pyrophosphohydrolase"/>
    <property type="match status" value="1"/>
</dbReference>
<gene>
    <name evidence="1" type="ORF">TSPI_05802</name>
</gene>
<dbReference type="EMBL" id="JBEUSY010000558">
    <property type="protein sequence ID" value="KAL1226802.1"/>
    <property type="molecule type" value="Genomic_DNA"/>
</dbReference>